<reference evidence="18" key="3">
    <citation type="submission" date="2025-09" db="UniProtKB">
        <authorList>
            <consortium name="Ensembl"/>
        </authorList>
    </citation>
    <scope>IDENTIFICATION</scope>
</reference>
<dbReference type="PANTHER" id="PTHR48480">
    <property type="match status" value="1"/>
</dbReference>
<dbReference type="SUPFAM" id="SSF53092">
    <property type="entry name" value="Creatinase/prolidase N-terminal domain"/>
    <property type="match status" value="1"/>
</dbReference>
<dbReference type="GeneTree" id="ENSGT00940000153657"/>
<evidence type="ECO:0000256" key="11">
    <source>
        <dbReference type="ARBA" id="ARBA00044141"/>
    </source>
</evidence>
<evidence type="ECO:0000256" key="3">
    <source>
        <dbReference type="ARBA" id="ARBA00022670"/>
    </source>
</evidence>
<evidence type="ECO:0000256" key="4">
    <source>
        <dbReference type="ARBA" id="ARBA00022723"/>
    </source>
</evidence>
<dbReference type="Gene3D" id="3.40.350.10">
    <property type="entry name" value="Creatinase/prolidase N-terminal domain"/>
    <property type="match status" value="1"/>
</dbReference>
<reference evidence="18" key="2">
    <citation type="submission" date="2025-08" db="UniProtKB">
        <authorList>
            <consortium name="Ensembl"/>
        </authorList>
    </citation>
    <scope>IDENTIFICATION</scope>
</reference>
<dbReference type="GO" id="GO:0070006">
    <property type="term" value="F:metalloaminopeptidase activity"/>
    <property type="evidence" value="ECO:0007669"/>
    <property type="project" value="InterPro"/>
</dbReference>
<organism evidence="18 19">
    <name type="scientific">Amphiprion ocellaris</name>
    <name type="common">Clown anemonefish</name>
    <dbReference type="NCBI Taxonomy" id="80972"/>
    <lineage>
        <taxon>Eukaryota</taxon>
        <taxon>Metazoa</taxon>
        <taxon>Chordata</taxon>
        <taxon>Craniata</taxon>
        <taxon>Vertebrata</taxon>
        <taxon>Euteleostomi</taxon>
        <taxon>Actinopterygii</taxon>
        <taxon>Neopterygii</taxon>
        <taxon>Teleostei</taxon>
        <taxon>Neoteleostei</taxon>
        <taxon>Acanthomorphata</taxon>
        <taxon>Ovalentaria</taxon>
        <taxon>Pomacentridae</taxon>
        <taxon>Amphiprion</taxon>
    </lineage>
</organism>
<keyword evidence="7" id="KW-0482">Metalloprotease</keyword>
<evidence type="ECO:0000256" key="5">
    <source>
        <dbReference type="ARBA" id="ARBA00022801"/>
    </source>
</evidence>
<dbReference type="AlphaFoldDB" id="A0A3Q1BC79"/>
<dbReference type="GO" id="GO:0030145">
    <property type="term" value="F:manganese ion binding"/>
    <property type="evidence" value="ECO:0007669"/>
    <property type="project" value="InterPro"/>
</dbReference>
<dbReference type="Gene3D" id="3.90.230.10">
    <property type="entry name" value="Creatinase/methionine aminopeptidase superfamily"/>
    <property type="match status" value="1"/>
</dbReference>
<dbReference type="EC" id="3.4.13.9" evidence="10"/>
<keyword evidence="8" id="KW-0464">Manganese</keyword>
<evidence type="ECO:0000256" key="10">
    <source>
        <dbReference type="ARBA" id="ARBA00044051"/>
    </source>
</evidence>
<protein>
    <recommendedName>
        <fullName evidence="11">Xaa-Pro dipeptidase</fullName>
        <ecNumber evidence="10">3.4.13.9</ecNumber>
    </recommendedName>
    <alternativeName>
        <fullName evidence="14">Imidodipeptidase</fullName>
    </alternativeName>
    <alternativeName>
        <fullName evidence="12">Peptidase D</fullName>
    </alternativeName>
    <alternativeName>
        <fullName evidence="13">Proline dipeptidase</fullName>
    </alternativeName>
</protein>
<keyword evidence="4 16" id="KW-0479">Metal-binding</keyword>
<evidence type="ECO:0000259" key="17">
    <source>
        <dbReference type="SMART" id="SM01011"/>
    </source>
</evidence>
<dbReference type="CDD" id="cd01087">
    <property type="entry name" value="Prolidase"/>
    <property type="match status" value="1"/>
</dbReference>
<evidence type="ECO:0000256" key="16">
    <source>
        <dbReference type="RuleBase" id="RU000590"/>
    </source>
</evidence>
<comment type="similarity">
    <text evidence="9">Belongs to the peptidase M24B family. Eukaryotic-type prolidase subfamily.</text>
</comment>
<reference evidence="18 19" key="1">
    <citation type="submission" date="2022-01" db="EMBL/GenBank/DDBJ databases">
        <title>A chromosome-scale genome assembly of the false clownfish, Amphiprion ocellaris.</title>
        <authorList>
            <person name="Ryu T."/>
        </authorList>
    </citation>
    <scope>NUCLEOTIDE SEQUENCE [LARGE SCALE GENOMIC DNA]</scope>
</reference>
<gene>
    <name evidence="18" type="primary">PEPD</name>
</gene>
<evidence type="ECO:0000256" key="15">
    <source>
        <dbReference type="ARBA" id="ARBA00048994"/>
    </source>
</evidence>
<dbReference type="Proteomes" id="UP001501940">
    <property type="component" value="Chromosome 1"/>
</dbReference>
<dbReference type="SUPFAM" id="SSF55920">
    <property type="entry name" value="Creatinase/aminopeptidase"/>
    <property type="match status" value="1"/>
</dbReference>
<dbReference type="InterPro" id="IPR007865">
    <property type="entry name" value="Aminopep_P_N"/>
</dbReference>
<dbReference type="PANTHER" id="PTHR48480:SF2">
    <property type="entry name" value="PEPTIDASE D"/>
    <property type="match status" value="1"/>
</dbReference>
<evidence type="ECO:0000256" key="8">
    <source>
        <dbReference type="ARBA" id="ARBA00023211"/>
    </source>
</evidence>
<accession>A0A3Q1BC79</accession>
<keyword evidence="5" id="KW-0378">Hydrolase</keyword>
<dbReference type="Pfam" id="PF00557">
    <property type="entry name" value="Peptidase_M24"/>
    <property type="match status" value="1"/>
</dbReference>
<dbReference type="GO" id="GO:0102009">
    <property type="term" value="F:proline dipeptidase activity"/>
    <property type="evidence" value="ECO:0007669"/>
    <property type="project" value="UniProtKB-EC"/>
</dbReference>
<evidence type="ECO:0000256" key="1">
    <source>
        <dbReference type="ARBA" id="ARBA00001936"/>
    </source>
</evidence>
<dbReference type="InterPro" id="IPR029149">
    <property type="entry name" value="Creatin/AminoP/Spt16_N"/>
</dbReference>
<sequence>MSNRENSRDSGEHVTEKILLGVIMAAAPQPVYWLGNDTLRVSAALFAENRRRLCQGLKAKDGVVSKSVVVLQGGEQKQRYCTDTDLLFRQESFFHWAFGVTEPDCYGAIDVDSGKSILFVPKLPESYATWMGEVEFCMLFGCSSILLCIDTTNQRDRAGYSLLVAVCVCSRLIKTDMELEVLRYTNRVSSEAHKMVMKNVKPGQKEYEMESLFQHYCYTKGGMRHTSYTCICGTGNNSSVLHYGHAGAPNDKTVVDGDMCLFDMGGEYYCYSSDITCSFPANGKFTADQRAIYEAVLKSSRTVMAAIKPGVKWTDMHRLADRVHLEELVKIGILHGSVEDMLKVHLGSVFMPHGLGHLLGIDVHDVGGYPEGVDRINEPGLRSLRMGRLVQERMVLTVEPGIYFINHLLDQALANSTQSCFINNQVLARFRGFGGVRIEDDIAVTADGIELLTCVPRTVEEIEAFMADSAKPFSPDVKSEKF</sequence>
<evidence type="ECO:0000256" key="13">
    <source>
        <dbReference type="ARBA" id="ARBA00044284"/>
    </source>
</evidence>
<dbReference type="SMART" id="SM01011">
    <property type="entry name" value="AMP_N"/>
    <property type="match status" value="1"/>
</dbReference>
<dbReference type="FunFam" id="3.90.230.10:FF:000002">
    <property type="entry name" value="Xaa-Pro aminopeptidase 3"/>
    <property type="match status" value="1"/>
</dbReference>
<dbReference type="PROSITE" id="PS00491">
    <property type="entry name" value="PROLINE_PEPTIDASE"/>
    <property type="match status" value="1"/>
</dbReference>
<evidence type="ECO:0000313" key="18">
    <source>
        <dbReference type="Ensembl" id="ENSAOCP00000011917.2"/>
    </source>
</evidence>
<evidence type="ECO:0000256" key="7">
    <source>
        <dbReference type="ARBA" id="ARBA00023049"/>
    </source>
</evidence>
<proteinExistence type="inferred from homology"/>
<name>A0A3Q1BC79_AMPOC</name>
<dbReference type="GO" id="GO:0006508">
    <property type="term" value="P:proteolysis"/>
    <property type="evidence" value="ECO:0007669"/>
    <property type="project" value="UniProtKB-KW"/>
</dbReference>
<comment type="subunit">
    <text evidence="2">Homodimer.</text>
</comment>
<evidence type="ECO:0000256" key="2">
    <source>
        <dbReference type="ARBA" id="ARBA00011738"/>
    </source>
</evidence>
<dbReference type="InterPro" id="IPR052433">
    <property type="entry name" value="X-Pro_dipept-like"/>
</dbReference>
<dbReference type="Ensembl" id="ENSAOCT00000019475.2">
    <property type="protein sequence ID" value="ENSAOCP00000011917.2"/>
    <property type="gene ID" value="ENSAOCG00000016331.2"/>
</dbReference>
<comment type="catalytic activity">
    <reaction evidence="15">
        <text>Xaa-L-Pro dipeptide + H2O = an L-alpha-amino acid + L-proline</text>
        <dbReference type="Rhea" id="RHEA:76407"/>
        <dbReference type="ChEBI" id="CHEBI:15377"/>
        <dbReference type="ChEBI" id="CHEBI:59869"/>
        <dbReference type="ChEBI" id="CHEBI:60039"/>
        <dbReference type="ChEBI" id="CHEBI:195196"/>
        <dbReference type="EC" id="3.4.13.9"/>
    </reaction>
</comment>
<comment type="cofactor">
    <cofactor evidence="1">
        <name>Mn(2+)</name>
        <dbReference type="ChEBI" id="CHEBI:29035"/>
    </cofactor>
</comment>
<evidence type="ECO:0000256" key="14">
    <source>
        <dbReference type="ARBA" id="ARBA00044351"/>
    </source>
</evidence>
<feature type="domain" description="Aminopeptidase P N-terminal" evidence="17">
    <location>
        <begin position="41"/>
        <end position="156"/>
    </location>
</feature>
<keyword evidence="6" id="KW-0224">Dipeptidase</keyword>
<keyword evidence="19" id="KW-1185">Reference proteome</keyword>
<keyword evidence="3" id="KW-0645">Protease</keyword>
<dbReference type="InterPro" id="IPR001131">
    <property type="entry name" value="Peptidase_M24B_aminopep-P_CS"/>
</dbReference>
<evidence type="ECO:0000256" key="12">
    <source>
        <dbReference type="ARBA" id="ARBA00044252"/>
    </source>
</evidence>
<dbReference type="Pfam" id="PF05195">
    <property type="entry name" value="AMP_N"/>
    <property type="match status" value="1"/>
</dbReference>
<evidence type="ECO:0000313" key="19">
    <source>
        <dbReference type="Proteomes" id="UP001501940"/>
    </source>
</evidence>
<evidence type="ECO:0000256" key="9">
    <source>
        <dbReference type="ARBA" id="ARBA00043990"/>
    </source>
</evidence>
<dbReference type="InterPro" id="IPR000994">
    <property type="entry name" value="Pept_M24"/>
</dbReference>
<dbReference type="OMA" id="DAHALFF"/>
<evidence type="ECO:0000256" key="6">
    <source>
        <dbReference type="ARBA" id="ARBA00022997"/>
    </source>
</evidence>
<dbReference type="InterPro" id="IPR036005">
    <property type="entry name" value="Creatinase/aminopeptidase-like"/>
</dbReference>